<accession>A0AB38FRX8</accession>
<dbReference type="EMBL" id="UAVL01000001">
    <property type="protein sequence ID" value="SQA60945.1"/>
    <property type="molecule type" value="Genomic_DNA"/>
</dbReference>
<dbReference type="PANTHER" id="PTHR30087:SF0">
    <property type="entry name" value="INNER MEMBRANE PROTEIN"/>
    <property type="match status" value="1"/>
</dbReference>
<gene>
    <name evidence="2" type="ORF">NCTC11967_01003</name>
</gene>
<dbReference type="Pfam" id="PF08349">
    <property type="entry name" value="DUF1722"/>
    <property type="match status" value="1"/>
</dbReference>
<dbReference type="InterPro" id="IPR013560">
    <property type="entry name" value="DUF1722"/>
</dbReference>
<evidence type="ECO:0000313" key="2">
    <source>
        <dbReference type="EMBL" id="SQA60945.1"/>
    </source>
</evidence>
<dbReference type="Proteomes" id="UP000251313">
    <property type="component" value="Unassembled WGS sequence"/>
</dbReference>
<proteinExistence type="predicted"/>
<reference evidence="2 3" key="1">
    <citation type="submission" date="2018-06" db="EMBL/GenBank/DDBJ databases">
        <authorList>
            <consortium name="Pathogen Informatics"/>
            <person name="Doyle S."/>
        </authorList>
    </citation>
    <scope>NUCLEOTIDE SEQUENCE [LARGE SCALE GENOMIC DNA]</scope>
    <source>
        <strain evidence="2 3">NCTC11967</strain>
    </source>
</reference>
<organism evidence="2 3">
    <name type="scientific">Yokenella regensburgei</name>
    <dbReference type="NCBI Taxonomy" id="158877"/>
    <lineage>
        <taxon>Bacteria</taxon>
        <taxon>Pseudomonadati</taxon>
        <taxon>Pseudomonadota</taxon>
        <taxon>Gammaproteobacteria</taxon>
        <taxon>Enterobacterales</taxon>
        <taxon>Enterobacteriaceae</taxon>
        <taxon>Yokenella</taxon>
    </lineage>
</organism>
<evidence type="ECO:0000313" key="3">
    <source>
        <dbReference type="Proteomes" id="UP000251313"/>
    </source>
</evidence>
<feature type="domain" description="DUF1722" evidence="1">
    <location>
        <begin position="119"/>
        <end position="236"/>
    </location>
</feature>
<name>A0AB38FRX8_9ENTR</name>
<dbReference type="PANTHER" id="PTHR30087">
    <property type="entry name" value="INNER MEMBRANE PROTEIN"/>
    <property type="match status" value="1"/>
</dbReference>
<comment type="caution">
    <text evidence="2">The sequence shown here is derived from an EMBL/GenBank/DDBJ whole genome shotgun (WGS) entry which is preliminary data.</text>
</comment>
<protein>
    <submittedName>
        <fullName evidence="2">Uncharacterized conserved protein</fullName>
    </submittedName>
</protein>
<dbReference type="RefSeq" id="WP_112471400.1">
    <property type="nucleotide sequence ID" value="NZ_UAVL01000001.1"/>
</dbReference>
<evidence type="ECO:0000259" key="1">
    <source>
        <dbReference type="Pfam" id="PF08349"/>
    </source>
</evidence>
<sequence>MNTLPVIGITGSSEPFDGGLKRMGLVMNTLTDWVTFKPISTPLLPLQTDVSGVIVADASSAAELLQHSPWLPVEEDRRLQEPSLRENFIECVFALHDVNRLQAHGLTRHALLAFHSRYKLQLLAHHQPGYREIGPLVASLHEWEDLETFFVMYREKLMAILQKVATRQNHTNVLMHIQGYFRNQLNARQRAELRESILSYLAGQLPLLAPVTLLKRYLDEYPNHYLLTQNYFTPYPEDLGLRLLVN</sequence>
<dbReference type="AlphaFoldDB" id="A0AB38FRX8"/>